<evidence type="ECO:0000313" key="2">
    <source>
        <dbReference type="EMBL" id="QDU91529.1"/>
    </source>
</evidence>
<dbReference type="KEGG" id="pnd:Pla175_49580"/>
<protein>
    <submittedName>
        <fullName evidence="2">Uncharacterized protein</fullName>
    </submittedName>
</protein>
<dbReference type="EMBL" id="CP036291">
    <property type="protein sequence ID" value="QDU91529.1"/>
    <property type="molecule type" value="Genomic_DNA"/>
</dbReference>
<accession>A0A518DJ71</accession>
<dbReference type="AlphaFoldDB" id="A0A518DJ71"/>
<dbReference type="Proteomes" id="UP000317429">
    <property type="component" value="Chromosome"/>
</dbReference>
<feature type="region of interest" description="Disordered" evidence="1">
    <location>
        <begin position="19"/>
        <end position="45"/>
    </location>
</feature>
<keyword evidence="3" id="KW-1185">Reference proteome</keyword>
<proteinExistence type="predicted"/>
<gene>
    <name evidence="2" type="ORF">Pla175_49580</name>
</gene>
<reference evidence="2 3" key="1">
    <citation type="submission" date="2019-02" db="EMBL/GenBank/DDBJ databases">
        <title>Deep-cultivation of Planctomycetes and their phenomic and genomic characterization uncovers novel biology.</title>
        <authorList>
            <person name="Wiegand S."/>
            <person name="Jogler M."/>
            <person name="Boedeker C."/>
            <person name="Pinto D."/>
            <person name="Vollmers J."/>
            <person name="Rivas-Marin E."/>
            <person name="Kohn T."/>
            <person name="Peeters S.H."/>
            <person name="Heuer A."/>
            <person name="Rast P."/>
            <person name="Oberbeckmann S."/>
            <person name="Bunk B."/>
            <person name="Jeske O."/>
            <person name="Meyerdierks A."/>
            <person name="Storesund J.E."/>
            <person name="Kallscheuer N."/>
            <person name="Luecker S."/>
            <person name="Lage O.M."/>
            <person name="Pohl T."/>
            <person name="Merkel B.J."/>
            <person name="Hornburger P."/>
            <person name="Mueller R.-W."/>
            <person name="Bruemmer F."/>
            <person name="Labrenz M."/>
            <person name="Spormann A.M."/>
            <person name="Op den Camp H."/>
            <person name="Overmann J."/>
            <person name="Amann R."/>
            <person name="Jetten M.S.M."/>
            <person name="Mascher T."/>
            <person name="Medema M.H."/>
            <person name="Devos D.P."/>
            <person name="Kaster A.-K."/>
            <person name="Ovreas L."/>
            <person name="Rohde M."/>
            <person name="Galperin M.Y."/>
            <person name="Jogler C."/>
        </authorList>
    </citation>
    <scope>NUCLEOTIDE SEQUENCE [LARGE SCALE GENOMIC DNA]</scope>
    <source>
        <strain evidence="2 3">Pla175</strain>
    </source>
</reference>
<feature type="compositionally biased region" description="Basic and acidic residues" evidence="1">
    <location>
        <begin position="19"/>
        <end position="33"/>
    </location>
</feature>
<organism evidence="2 3">
    <name type="scientific">Pirellulimonas nuda</name>
    <dbReference type="NCBI Taxonomy" id="2528009"/>
    <lineage>
        <taxon>Bacteria</taxon>
        <taxon>Pseudomonadati</taxon>
        <taxon>Planctomycetota</taxon>
        <taxon>Planctomycetia</taxon>
        <taxon>Pirellulales</taxon>
        <taxon>Lacipirellulaceae</taxon>
        <taxon>Pirellulimonas</taxon>
    </lineage>
</organism>
<evidence type="ECO:0000313" key="3">
    <source>
        <dbReference type="Proteomes" id="UP000317429"/>
    </source>
</evidence>
<name>A0A518DJ71_9BACT</name>
<sequence length="93" mass="10440">MPSALKSGRTDLVLFGQRLRERLEPSRGERPGRPTDPSWRVQRKLPMSESTLQILEQVAEEASSDERRVSPMQIAALLVEDAAKGLAEQLQQD</sequence>
<evidence type="ECO:0000256" key="1">
    <source>
        <dbReference type="SAM" id="MobiDB-lite"/>
    </source>
</evidence>